<sequence>MKRKIRNIFLAISLSICISCESDPGPSALEGLTFILAFINTIGNYVPPSVCVDPNQTVPLSVNSPVTFSGGSLEFSPYYIYDPGSNPLNYEFTLSADYPSCAVRLVIFSCTSPNNALLEASNATVSCDSGSYSTHVSNGTQSCSIPSFANNKVILFMNKYGSSFSNPCDTVTFKTVP</sequence>
<reference evidence="3 4" key="2">
    <citation type="journal article" date="2019" name="PLoS Negl. Trop. Dis.">
        <title>Revisiting the worldwide diversity of Leptospira species in the environment.</title>
        <authorList>
            <person name="Vincent A.T."/>
            <person name="Schiettekatte O."/>
            <person name="Bourhy P."/>
            <person name="Veyrier F.J."/>
            <person name="Picardeau M."/>
        </authorList>
    </citation>
    <scope>NUCLEOTIDE SEQUENCE [LARGE SCALE GENOMIC DNA]</scope>
    <source>
        <strain evidence="1 3">201702405</strain>
        <strain evidence="4">201702406</strain>
    </source>
</reference>
<proteinExistence type="predicted"/>
<name>A0A5F2C1X2_9LEPT</name>
<dbReference type="EMBL" id="RQGU01000113">
    <property type="protein sequence ID" value="TGM18558.1"/>
    <property type="molecule type" value="Genomic_DNA"/>
</dbReference>
<evidence type="ECO:0000313" key="4">
    <source>
        <dbReference type="Proteomes" id="UP000298057"/>
    </source>
</evidence>
<organism evidence="1 3">
    <name type="scientific">Leptospira selangorensis</name>
    <dbReference type="NCBI Taxonomy" id="2484982"/>
    <lineage>
        <taxon>Bacteria</taxon>
        <taxon>Pseudomonadati</taxon>
        <taxon>Spirochaetota</taxon>
        <taxon>Spirochaetia</taxon>
        <taxon>Leptospirales</taxon>
        <taxon>Leptospiraceae</taxon>
        <taxon>Leptospira</taxon>
    </lineage>
</organism>
<evidence type="ECO:0000313" key="2">
    <source>
        <dbReference type="EMBL" id="TGM18558.1"/>
    </source>
</evidence>
<dbReference type="RefSeq" id="WP_135628333.1">
    <property type="nucleotide sequence ID" value="NZ_RQGU01000113.1"/>
</dbReference>
<protein>
    <submittedName>
        <fullName evidence="1">Uncharacterized protein</fullName>
    </submittedName>
</protein>
<dbReference type="Proteomes" id="UP000298057">
    <property type="component" value="Unassembled WGS sequence"/>
</dbReference>
<dbReference type="AlphaFoldDB" id="A0A5F2C1X2"/>
<evidence type="ECO:0000313" key="3">
    <source>
        <dbReference type="Proteomes" id="UP000297832"/>
    </source>
</evidence>
<dbReference type="EMBL" id="RQGV01000005">
    <property type="protein sequence ID" value="TGM15493.1"/>
    <property type="molecule type" value="Genomic_DNA"/>
</dbReference>
<keyword evidence="4" id="KW-1185">Reference proteome</keyword>
<reference evidence="2" key="1">
    <citation type="submission" date="2018-10" db="EMBL/GenBank/DDBJ databases">
        <authorList>
            <person name="Vincent A.T."/>
            <person name="Schiettekatte O."/>
            <person name="Bourhy P."/>
            <person name="Veyrier F.J."/>
            <person name="Picardeau M."/>
        </authorList>
    </citation>
    <scope>NUCLEOTIDE SEQUENCE</scope>
    <source>
        <strain evidence="2">201702406</strain>
    </source>
</reference>
<accession>A0A5F2C1X2</accession>
<dbReference type="Proteomes" id="UP000297832">
    <property type="component" value="Unassembled WGS sequence"/>
</dbReference>
<gene>
    <name evidence="1" type="ORF">EHQ81_03600</name>
    <name evidence="2" type="ORF">EHQ82_16110</name>
</gene>
<comment type="caution">
    <text evidence="1">The sequence shown here is derived from an EMBL/GenBank/DDBJ whole genome shotgun (WGS) entry which is preliminary data.</text>
</comment>
<evidence type="ECO:0000313" key="1">
    <source>
        <dbReference type="EMBL" id="TGM15493.1"/>
    </source>
</evidence>